<dbReference type="EMBL" id="KB632338">
    <property type="protein sequence ID" value="ERL92912.1"/>
    <property type="molecule type" value="Genomic_DNA"/>
</dbReference>
<name>N6TH87_DENPD</name>
<dbReference type="PANTHER" id="PTHR45888:SF5">
    <property type="entry name" value="D4, ISOFORM A"/>
    <property type="match status" value="1"/>
</dbReference>
<dbReference type="OMA" id="NMIISVR"/>
<dbReference type="SUPFAM" id="SSF57903">
    <property type="entry name" value="FYVE/PHD zinc finger"/>
    <property type="match status" value="1"/>
</dbReference>
<evidence type="ECO:0000256" key="7">
    <source>
        <dbReference type="ARBA" id="ARBA00023163"/>
    </source>
</evidence>
<dbReference type="Gene3D" id="3.30.40.10">
    <property type="entry name" value="Zinc/RING finger domain, C3HC4 (zinc finger)"/>
    <property type="match status" value="1"/>
</dbReference>
<accession>N6TH87</accession>
<feature type="non-terminal residue" evidence="12">
    <location>
        <position position="1"/>
    </location>
</feature>
<evidence type="ECO:0000256" key="4">
    <source>
        <dbReference type="ARBA" id="ARBA00022771"/>
    </source>
</evidence>
<evidence type="ECO:0000313" key="12">
    <source>
        <dbReference type="EMBL" id="ENN77108.1"/>
    </source>
</evidence>
<dbReference type="InterPro" id="IPR001965">
    <property type="entry name" value="Znf_PHD"/>
</dbReference>
<dbReference type="CDD" id="cd15619">
    <property type="entry name" value="PHD1_d4"/>
    <property type="match status" value="1"/>
</dbReference>
<feature type="compositionally biased region" description="Pro residues" evidence="10">
    <location>
        <begin position="380"/>
        <end position="413"/>
    </location>
</feature>
<dbReference type="Pfam" id="PF14051">
    <property type="entry name" value="DPF1-3_N"/>
    <property type="match status" value="1"/>
</dbReference>
<dbReference type="CDD" id="cd15530">
    <property type="entry name" value="PHD2_d4"/>
    <property type="match status" value="1"/>
</dbReference>
<dbReference type="InterPro" id="IPR013083">
    <property type="entry name" value="Znf_RING/FYVE/PHD"/>
</dbReference>
<dbReference type="SMART" id="SM00249">
    <property type="entry name" value="PHD"/>
    <property type="match status" value="2"/>
</dbReference>
<dbReference type="InterPro" id="IPR025750">
    <property type="entry name" value="DPF1-3_N"/>
</dbReference>
<dbReference type="OrthoDB" id="1903104at2759"/>
<feature type="domain" description="PHD-type" evidence="11">
    <location>
        <begin position="469"/>
        <end position="529"/>
    </location>
</feature>
<evidence type="ECO:0000256" key="2">
    <source>
        <dbReference type="ARBA" id="ARBA00022723"/>
    </source>
</evidence>
<dbReference type="GO" id="GO:0008270">
    <property type="term" value="F:zinc ion binding"/>
    <property type="evidence" value="ECO:0007669"/>
    <property type="project" value="UniProtKB-KW"/>
</dbReference>
<dbReference type="AlphaFoldDB" id="N6TH87"/>
<evidence type="ECO:0000256" key="10">
    <source>
        <dbReference type="SAM" id="MobiDB-lite"/>
    </source>
</evidence>
<evidence type="ECO:0000256" key="3">
    <source>
        <dbReference type="ARBA" id="ARBA00022737"/>
    </source>
</evidence>
<dbReference type="STRING" id="77166.N6TH87"/>
<evidence type="ECO:0000256" key="9">
    <source>
        <dbReference type="PROSITE-ProRule" id="PRU00146"/>
    </source>
</evidence>
<dbReference type="GO" id="GO:0071565">
    <property type="term" value="C:nBAF complex"/>
    <property type="evidence" value="ECO:0007669"/>
    <property type="project" value="TreeGrafter"/>
</dbReference>
<keyword evidence="5" id="KW-0862">Zinc</keyword>
<dbReference type="HOGENOM" id="CLU_038980_0_0_1"/>
<dbReference type="Pfam" id="PF00628">
    <property type="entry name" value="PHD"/>
    <property type="match status" value="2"/>
</dbReference>
<dbReference type="InterPro" id="IPR011011">
    <property type="entry name" value="Znf_FYVE_PHD"/>
</dbReference>
<protein>
    <recommendedName>
        <fullName evidence="11">PHD-type domain-containing protein</fullName>
    </recommendedName>
</protein>
<feature type="compositionally biased region" description="Basic and acidic residues" evidence="10">
    <location>
        <begin position="291"/>
        <end position="302"/>
    </location>
</feature>
<keyword evidence="7" id="KW-0804">Transcription</keyword>
<feature type="domain" description="PHD-type" evidence="11">
    <location>
        <begin position="526"/>
        <end position="576"/>
    </location>
</feature>
<organism evidence="12">
    <name type="scientific">Dendroctonus ponderosae</name>
    <name type="common">Mountain pine beetle</name>
    <dbReference type="NCBI Taxonomy" id="77166"/>
    <lineage>
        <taxon>Eukaryota</taxon>
        <taxon>Metazoa</taxon>
        <taxon>Ecdysozoa</taxon>
        <taxon>Arthropoda</taxon>
        <taxon>Hexapoda</taxon>
        <taxon>Insecta</taxon>
        <taxon>Pterygota</taxon>
        <taxon>Neoptera</taxon>
        <taxon>Endopterygota</taxon>
        <taxon>Coleoptera</taxon>
        <taxon>Polyphaga</taxon>
        <taxon>Cucujiformia</taxon>
        <taxon>Curculionidae</taxon>
        <taxon>Scolytinae</taxon>
        <taxon>Dendroctonus</taxon>
    </lineage>
</organism>
<feature type="region of interest" description="Disordered" evidence="10">
    <location>
        <begin position="285"/>
        <end position="426"/>
    </location>
</feature>
<keyword evidence="4 9" id="KW-0863">Zinc-finger</keyword>
<feature type="compositionally biased region" description="Pro residues" evidence="10">
    <location>
        <begin position="322"/>
        <end position="335"/>
    </location>
</feature>
<evidence type="ECO:0000259" key="11">
    <source>
        <dbReference type="PROSITE" id="PS50016"/>
    </source>
</evidence>
<keyword evidence="8" id="KW-0539">Nucleus</keyword>
<dbReference type="GO" id="GO:0007399">
    <property type="term" value="P:nervous system development"/>
    <property type="evidence" value="ECO:0007669"/>
    <property type="project" value="TreeGrafter"/>
</dbReference>
<evidence type="ECO:0000256" key="6">
    <source>
        <dbReference type="ARBA" id="ARBA00023015"/>
    </source>
</evidence>
<proteinExistence type="predicted"/>
<evidence type="ECO:0000313" key="14">
    <source>
        <dbReference type="Proteomes" id="UP000030742"/>
    </source>
</evidence>
<dbReference type="FunFam" id="3.30.40.10:FF:000005">
    <property type="entry name" value="zinc finger protein isoform X1"/>
    <property type="match status" value="1"/>
</dbReference>
<evidence type="ECO:0000313" key="13">
    <source>
        <dbReference type="EMBL" id="ERL92912.1"/>
    </source>
</evidence>
<dbReference type="Proteomes" id="UP000030742">
    <property type="component" value="Unassembled WGS sequence"/>
</dbReference>
<evidence type="ECO:0000256" key="8">
    <source>
        <dbReference type="ARBA" id="ARBA00023242"/>
    </source>
</evidence>
<comment type="subcellular location">
    <subcellularLocation>
        <location evidence="1">Nucleus</location>
    </subcellularLocation>
</comment>
<gene>
    <name evidence="13" type="ORF">D910_10217</name>
    <name evidence="12" type="ORF">YQE_06443</name>
</gene>
<dbReference type="PROSITE" id="PS50016">
    <property type="entry name" value="ZF_PHD_2"/>
    <property type="match status" value="2"/>
</dbReference>
<keyword evidence="3" id="KW-0677">Repeat</keyword>
<evidence type="ECO:0000256" key="1">
    <source>
        <dbReference type="ARBA" id="ARBA00004123"/>
    </source>
</evidence>
<evidence type="ECO:0000256" key="5">
    <source>
        <dbReference type="ARBA" id="ARBA00022833"/>
    </source>
</evidence>
<reference evidence="12 14" key="1">
    <citation type="journal article" date="2013" name="Genome Biol.">
        <title>Draft genome of the mountain pine beetle, Dendroctonus ponderosae Hopkins, a major forest pest.</title>
        <authorList>
            <person name="Keeling C.I."/>
            <person name="Yuen M.M."/>
            <person name="Liao N.Y."/>
            <person name="Docking T.R."/>
            <person name="Chan S.K."/>
            <person name="Taylor G.A."/>
            <person name="Palmquist D.L."/>
            <person name="Jackman S.D."/>
            <person name="Nguyen A."/>
            <person name="Li M."/>
            <person name="Henderson H."/>
            <person name="Janes J.K."/>
            <person name="Zhao Y."/>
            <person name="Pandoh P."/>
            <person name="Moore R."/>
            <person name="Sperling F.A."/>
            <person name="Huber D.P."/>
            <person name="Birol I."/>
            <person name="Jones S.J."/>
            <person name="Bohlmann J."/>
        </authorList>
    </citation>
    <scope>NUCLEOTIDE SEQUENCE</scope>
</reference>
<keyword evidence="6" id="KW-0805">Transcription regulation</keyword>
<dbReference type="PANTHER" id="PTHR45888">
    <property type="entry name" value="HL01030P-RELATED"/>
    <property type="match status" value="1"/>
</dbReference>
<sequence length="580" mass="63719">MATVTTIPAPPEIKPPTNNALSNLEKIENFINEPIYKEILENAVNFNTRLCIERRLRLPFIDTQTGVAQNHSSLFMAKRQRLPGLNPGQIYSYPRQRWRKKRRQYLTMNARAYARHVELLDGETDMHSISQIENPALQDTDSKDSQLLPGEVSKEWFYDEQDMLEMETFDEPDPDSDLDYEESYTKRRRGRKGTGRVMYNSAVWGFNTINCCDFRAVPGQTRQAHRDVKGVPDGAGARKLVPVVTTMTRRPAIPTNLSPANQESPSGSLSLSVCGARYKTRPGLTYHYGHSHKEGASDENSRESAAPSPMNAVVNSTAGLPGVPPNPVPGPPGPPAGGATDGHISPGPGPNPGQVYQDSYVSFLNQSPGTPRRSGSRQPGAPPAGPLIPQPPLPPHPLTGPNQAPPTLPPNLPAQPLTNPMGDDPPMPILQPEKVIEIPLVNVMPPQEPIAPGPSILPPMVADRKVPPSPYCDFCLGDSTQNKKTGGVEELVSCHDCGRSGHPTCLQFTDNMKVSVKKYRWQCIECKCCSVCGTSDNDDQLLFCDDCDRGYHMYCLSPPLVNPPEGSWSCQLCIKQFHQK</sequence>
<dbReference type="EMBL" id="KB740954">
    <property type="protein sequence ID" value="ENN77108.1"/>
    <property type="molecule type" value="Genomic_DNA"/>
</dbReference>
<dbReference type="InterPro" id="IPR019787">
    <property type="entry name" value="Znf_PHD-finger"/>
</dbReference>
<keyword evidence="2" id="KW-0479">Metal-binding</keyword>
<feature type="compositionally biased region" description="Polar residues" evidence="10">
    <location>
        <begin position="354"/>
        <end position="369"/>
    </location>
</feature>